<dbReference type="AlphaFoldDB" id="A0A220VI84"/>
<dbReference type="SUPFAM" id="SSF54637">
    <property type="entry name" value="Thioesterase/thiol ester dehydrase-isomerase"/>
    <property type="match status" value="1"/>
</dbReference>
<gene>
    <name evidence="1" type="ORF">CF386_11505</name>
</gene>
<dbReference type="RefSeq" id="WP_089074581.1">
    <property type="nucleotide sequence ID" value="NZ_CBCSAM010000014.1"/>
</dbReference>
<dbReference type="InterPro" id="IPR029069">
    <property type="entry name" value="HotDog_dom_sf"/>
</dbReference>
<name>A0A220VI84_9GAMM</name>
<dbReference type="KEGG" id="pmai:CF386_11505"/>
<accession>A0A220VI84</accession>
<dbReference type="PIRSF" id="PIRSF020565">
    <property type="entry name" value="3Ho_Ac_ACP_DH_prd"/>
    <property type="match status" value="1"/>
</dbReference>
<sequence length="141" mass="16284">MKYPPITDLILHSGNMQFIDDIIKITDHNIICQSVIKPHNPYWDHKSNCLPSWIGIEFMAQSIAIWSGYHYYISNQKIPMGLLLGTRNYNSYTHKFNLDETIIMQAELLIKNVSSAAFKCSIHAQENLLAESQINIFEKQI</sequence>
<dbReference type="EMBL" id="CP022356">
    <property type="protein sequence ID" value="ASK79673.1"/>
    <property type="molecule type" value="Genomic_DNA"/>
</dbReference>
<dbReference type="OrthoDB" id="9800188at2"/>
<dbReference type="Gene3D" id="3.10.129.10">
    <property type="entry name" value="Hotdog Thioesterase"/>
    <property type="match status" value="1"/>
</dbReference>
<keyword evidence="2" id="KW-1185">Reference proteome</keyword>
<evidence type="ECO:0000313" key="1">
    <source>
        <dbReference type="EMBL" id="ASK79673.1"/>
    </source>
</evidence>
<dbReference type="Proteomes" id="UP000242175">
    <property type="component" value="Chromosome small"/>
</dbReference>
<organism evidence="1 2">
    <name type="scientific">Paraphotobacterium marinum</name>
    <dbReference type="NCBI Taxonomy" id="1755811"/>
    <lineage>
        <taxon>Bacteria</taxon>
        <taxon>Pseudomonadati</taxon>
        <taxon>Pseudomonadota</taxon>
        <taxon>Gammaproteobacteria</taxon>
        <taxon>Vibrionales</taxon>
        <taxon>Vibrionaceae</taxon>
        <taxon>Paraphotobacterium</taxon>
    </lineage>
</organism>
<dbReference type="Pfam" id="PF22817">
    <property type="entry name" value="ApeP-like"/>
    <property type="match status" value="1"/>
</dbReference>
<reference evidence="1 2" key="1">
    <citation type="journal article" date="2016" name="Int. J. Syst. Evol. Microbiol.">
        <title>Paraphotobacterium marinum gen. nov., sp. nov., a member of the family Vibrionaceae, isolated from surface seawater.</title>
        <authorList>
            <person name="Huang Z."/>
            <person name="Dong C."/>
            <person name="Shao Z."/>
        </authorList>
    </citation>
    <scope>NUCLEOTIDE SEQUENCE [LARGE SCALE GENOMIC DNA]</scope>
    <source>
        <strain evidence="1 2">NSCS20N07D</strain>
    </source>
</reference>
<dbReference type="InterPro" id="IPR016776">
    <property type="entry name" value="ApeP-like_dehydratase"/>
</dbReference>
<protein>
    <submittedName>
        <fullName evidence="1">3-hydroxydecanoyl-ACP dehydratase</fullName>
    </submittedName>
</protein>
<evidence type="ECO:0000313" key="2">
    <source>
        <dbReference type="Proteomes" id="UP000242175"/>
    </source>
</evidence>
<proteinExistence type="predicted"/>